<feature type="modified residue" description="4-aspartylphosphate" evidence="2">
    <location>
        <position position="59"/>
    </location>
</feature>
<dbReference type="Proteomes" id="UP000733379">
    <property type="component" value="Unassembled WGS sequence"/>
</dbReference>
<accession>A0ABS6BC32</accession>
<dbReference type="RefSeq" id="WP_215923390.1">
    <property type="nucleotide sequence ID" value="NZ_JAHKNI010000020.1"/>
</dbReference>
<dbReference type="Gene3D" id="3.40.50.2300">
    <property type="match status" value="1"/>
</dbReference>
<dbReference type="PANTHER" id="PTHR44591">
    <property type="entry name" value="STRESS RESPONSE REGULATOR PROTEIN 1"/>
    <property type="match status" value="1"/>
</dbReference>
<dbReference type="SMART" id="SM00448">
    <property type="entry name" value="REC"/>
    <property type="match status" value="1"/>
</dbReference>
<gene>
    <name evidence="4" type="ORF">KO481_38020</name>
</gene>
<keyword evidence="1 2" id="KW-0597">Phosphoprotein</keyword>
<comment type="caution">
    <text evidence="4">The sequence shown here is derived from an EMBL/GenBank/DDBJ whole genome shotgun (WGS) entry which is preliminary data.</text>
</comment>
<dbReference type="InterPro" id="IPR001789">
    <property type="entry name" value="Sig_transdc_resp-reg_receiver"/>
</dbReference>
<evidence type="ECO:0000313" key="5">
    <source>
        <dbReference type="Proteomes" id="UP000733379"/>
    </source>
</evidence>
<reference evidence="4 5" key="1">
    <citation type="submission" date="2021-06" db="EMBL/GenBank/DDBJ databases">
        <title>Actinomycetes sequencing.</title>
        <authorList>
            <person name="Shan Q."/>
        </authorList>
    </citation>
    <scope>NUCLEOTIDE SEQUENCE [LARGE SCALE GENOMIC DNA]</scope>
    <source>
        <strain evidence="4 5">NEAU-G5</strain>
    </source>
</reference>
<sequence>MMSQVTLLRCLIVDDSRHFLEAARNLLERQGISVVGVAFSGAEALRRVEELAPDVVLADIDLGAENGFELARRLGRSVPVILISTHAQQDFADMIAESPAVGFLPKSELSSHAIRDLLRGGGTERISATRGR</sequence>
<evidence type="ECO:0000313" key="4">
    <source>
        <dbReference type="EMBL" id="MBU3067306.1"/>
    </source>
</evidence>
<dbReference type="EMBL" id="JAHKNI010000020">
    <property type="protein sequence ID" value="MBU3067306.1"/>
    <property type="molecule type" value="Genomic_DNA"/>
</dbReference>
<dbReference type="InterPro" id="IPR011006">
    <property type="entry name" value="CheY-like_superfamily"/>
</dbReference>
<organism evidence="4 5">
    <name type="scientific">Nocardia albiluteola</name>
    <dbReference type="NCBI Taxonomy" id="2842303"/>
    <lineage>
        <taxon>Bacteria</taxon>
        <taxon>Bacillati</taxon>
        <taxon>Actinomycetota</taxon>
        <taxon>Actinomycetes</taxon>
        <taxon>Mycobacteriales</taxon>
        <taxon>Nocardiaceae</taxon>
        <taxon>Nocardia</taxon>
    </lineage>
</organism>
<dbReference type="PROSITE" id="PS50110">
    <property type="entry name" value="RESPONSE_REGULATORY"/>
    <property type="match status" value="1"/>
</dbReference>
<evidence type="ECO:0000259" key="3">
    <source>
        <dbReference type="PROSITE" id="PS50110"/>
    </source>
</evidence>
<name>A0ABS6BC32_9NOCA</name>
<evidence type="ECO:0000256" key="2">
    <source>
        <dbReference type="PROSITE-ProRule" id="PRU00169"/>
    </source>
</evidence>
<protein>
    <submittedName>
        <fullName evidence="4">Response regulator</fullName>
    </submittedName>
</protein>
<dbReference type="PANTHER" id="PTHR44591:SF3">
    <property type="entry name" value="RESPONSE REGULATORY DOMAIN-CONTAINING PROTEIN"/>
    <property type="match status" value="1"/>
</dbReference>
<evidence type="ECO:0000256" key="1">
    <source>
        <dbReference type="ARBA" id="ARBA00022553"/>
    </source>
</evidence>
<dbReference type="SUPFAM" id="SSF52172">
    <property type="entry name" value="CheY-like"/>
    <property type="match status" value="1"/>
</dbReference>
<dbReference type="CDD" id="cd00156">
    <property type="entry name" value="REC"/>
    <property type="match status" value="1"/>
</dbReference>
<feature type="domain" description="Response regulatory" evidence="3">
    <location>
        <begin position="9"/>
        <end position="121"/>
    </location>
</feature>
<dbReference type="Pfam" id="PF00072">
    <property type="entry name" value="Response_reg"/>
    <property type="match status" value="1"/>
</dbReference>
<dbReference type="InterPro" id="IPR050595">
    <property type="entry name" value="Bact_response_regulator"/>
</dbReference>
<keyword evidence="5" id="KW-1185">Reference proteome</keyword>
<proteinExistence type="predicted"/>